<dbReference type="Gramene" id="ONK77449">
    <property type="protein sequence ID" value="ONK77449"/>
    <property type="gene ID" value="A4U43_C02F6640"/>
</dbReference>
<accession>A0A5P1FKI4</accession>
<organism evidence="8 9">
    <name type="scientific">Asparagus officinalis</name>
    <name type="common">Garden asparagus</name>
    <dbReference type="NCBI Taxonomy" id="4686"/>
    <lineage>
        <taxon>Eukaryota</taxon>
        <taxon>Viridiplantae</taxon>
        <taxon>Streptophyta</taxon>
        <taxon>Embryophyta</taxon>
        <taxon>Tracheophyta</taxon>
        <taxon>Spermatophyta</taxon>
        <taxon>Magnoliopsida</taxon>
        <taxon>Liliopsida</taxon>
        <taxon>Asparagales</taxon>
        <taxon>Asparagaceae</taxon>
        <taxon>Asparagoideae</taxon>
        <taxon>Asparagus</taxon>
    </lineage>
</organism>
<keyword evidence="3" id="KW-0238">DNA-binding</keyword>
<evidence type="ECO:0000256" key="3">
    <source>
        <dbReference type="ARBA" id="ARBA00023125"/>
    </source>
</evidence>
<dbReference type="PANTHER" id="PTHR31744">
    <property type="entry name" value="PROTEIN CUP-SHAPED COTYLEDON 2-RELATED"/>
    <property type="match status" value="1"/>
</dbReference>
<keyword evidence="9" id="KW-1185">Reference proteome</keyword>
<reference evidence="9" key="1">
    <citation type="journal article" date="2017" name="Nat. Commun.">
        <title>The asparagus genome sheds light on the origin and evolution of a young Y chromosome.</title>
        <authorList>
            <person name="Harkess A."/>
            <person name="Zhou J."/>
            <person name="Xu C."/>
            <person name="Bowers J.E."/>
            <person name="Van der Hulst R."/>
            <person name="Ayyampalayam S."/>
            <person name="Mercati F."/>
            <person name="Riccardi P."/>
            <person name="McKain M.R."/>
            <person name="Kakrana A."/>
            <person name="Tang H."/>
            <person name="Ray J."/>
            <person name="Groenendijk J."/>
            <person name="Arikit S."/>
            <person name="Mathioni S.M."/>
            <person name="Nakano M."/>
            <person name="Shan H."/>
            <person name="Telgmann-Rauber A."/>
            <person name="Kanno A."/>
            <person name="Yue Z."/>
            <person name="Chen H."/>
            <person name="Li W."/>
            <person name="Chen Y."/>
            <person name="Xu X."/>
            <person name="Zhang Y."/>
            <person name="Luo S."/>
            <person name="Chen H."/>
            <person name="Gao J."/>
            <person name="Mao Z."/>
            <person name="Pires J.C."/>
            <person name="Luo M."/>
            <person name="Kudrna D."/>
            <person name="Wing R.A."/>
            <person name="Meyers B.C."/>
            <person name="Yi K."/>
            <person name="Kong H."/>
            <person name="Lavrijsen P."/>
            <person name="Sunseri F."/>
            <person name="Falavigna A."/>
            <person name="Ye Y."/>
            <person name="Leebens-Mack J.H."/>
            <person name="Chen G."/>
        </authorList>
    </citation>
    <scope>NUCLEOTIDE SEQUENCE [LARGE SCALE GENOMIC DNA]</scope>
    <source>
        <strain evidence="9">cv. DH0086</strain>
    </source>
</reference>
<dbReference type="GO" id="GO:0005634">
    <property type="term" value="C:nucleus"/>
    <property type="evidence" value="ECO:0007669"/>
    <property type="project" value="UniProtKB-SubCell"/>
</dbReference>
<dbReference type="InterPro" id="IPR003441">
    <property type="entry name" value="NAC-dom"/>
</dbReference>
<dbReference type="AlphaFoldDB" id="A0A5P1FKI4"/>
<evidence type="ECO:0000256" key="1">
    <source>
        <dbReference type="ARBA" id="ARBA00004123"/>
    </source>
</evidence>
<name>A0A5P1FKI4_ASPOF</name>
<evidence type="ECO:0000256" key="6">
    <source>
        <dbReference type="SAM" id="MobiDB-lite"/>
    </source>
</evidence>
<dbReference type="GO" id="GO:0006355">
    <property type="term" value="P:regulation of DNA-templated transcription"/>
    <property type="evidence" value="ECO:0007669"/>
    <property type="project" value="InterPro"/>
</dbReference>
<dbReference type="Gene3D" id="2.170.150.80">
    <property type="entry name" value="NAC domain"/>
    <property type="match status" value="1"/>
</dbReference>
<dbReference type="GO" id="GO:0003677">
    <property type="term" value="F:DNA binding"/>
    <property type="evidence" value="ECO:0007669"/>
    <property type="project" value="UniProtKB-KW"/>
</dbReference>
<evidence type="ECO:0000313" key="9">
    <source>
        <dbReference type="Proteomes" id="UP000243459"/>
    </source>
</evidence>
<keyword evidence="5" id="KW-0539">Nucleus</keyword>
<gene>
    <name evidence="8" type="ORF">A4U43_C02F6640</name>
</gene>
<keyword evidence="2" id="KW-0805">Transcription regulation</keyword>
<dbReference type="Proteomes" id="UP000243459">
    <property type="component" value="Chromosome 2"/>
</dbReference>
<dbReference type="EMBL" id="CM007382">
    <property type="protein sequence ID" value="ONK77449.1"/>
    <property type="molecule type" value="Genomic_DNA"/>
</dbReference>
<evidence type="ECO:0000256" key="2">
    <source>
        <dbReference type="ARBA" id="ARBA00023015"/>
    </source>
</evidence>
<dbReference type="PROSITE" id="PS51005">
    <property type="entry name" value="NAC"/>
    <property type="match status" value="1"/>
</dbReference>
<dbReference type="Pfam" id="PF02365">
    <property type="entry name" value="NAM"/>
    <property type="match status" value="1"/>
</dbReference>
<protein>
    <recommendedName>
        <fullName evidence="7">NAC domain-containing protein</fullName>
    </recommendedName>
</protein>
<dbReference type="PANTHER" id="PTHR31744:SF233">
    <property type="entry name" value="NAC DOMAIN-CONTAINING PROTEIN 72-LIKE"/>
    <property type="match status" value="1"/>
</dbReference>
<evidence type="ECO:0000313" key="8">
    <source>
        <dbReference type="EMBL" id="ONK77449.1"/>
    </source>
</evidence>
<evidence type="ECO:0000256" key="4">
    <source>
        <dbReference type="ARBA" id="ARBA00023163"/>
    </source>
</evidence>
<comment type="subcellular location">
    <subcellularLocation>
        <location evidence="1">Nucleus</location>
    </subcellularLocation>
</comment>
<dbReference type="SUPFAM" id="SSF101941">
    <property type="entry name" value="NAC domain"/>
    <property type="match status" value="1"/>
</dbReference>
<proteinExistence type="predicted"/>
<feature type="region of interest" description="Disordered" evidence="6">
    <location>
        <begin position="1"/>
        <end position="43"/>
    </location>
</feature>
<dbReference type="InterPro" id="IPR036093">
    <property type="entry name" value="NAC_dom_sf"/>
</dbReference>
<evidence type="ECO:0000256" key="5">
    <source>
        <dbReference type="ARBA" id="ARBA00023242"/>
    </source>
</evidence>
<feature type="domain" description="NAC" evidence="7">
    <location>
        <begin position="1"/>
        <end position="99"/>
    </location>
</feature>
<sequence length="197" mass="21544">MGTKSGIFSHQETGNIRTGRDRTGQPVGVTGRRPEPIKPVGSPKPVAIKKALVFYAGKAPKGDKTNWIMHEYRLADVDRSARKKNSLRKPNIAPHVTSAMPPPPTFPPTKDFSYFGPSESLPMLHADSSCSSHVLSPDLTCESKEAESQLRWEELGRALGAPFNYGDATVPFPPLDCGAQFSNDPLQDLFASLQRPF</sequence>
<feature type="compositionally biased region" description="Polar residues" evidence="6">
    <location>
        <begin position="1"/>
        <end position="16"/>
    </location>
</feature>
<evidence type="ECO:0000259" key="7">
    <source>
        <dbReference type="PROSITE" id="PS51005"/>
    </source>
</evidence>
<keyword evidence="4" id="KW-0804">Transcription</keyword>